<dbReference type="AlphaFoldDB" id="A0A948TN70"/>
<sequence>MKNKIKIGFVSLAVFCATACTSDFGSINTDPNNPTSVTPDLLLTPLLHTLTQRQFNYGDGAGLAHYVSRTNYNETDQYAFGTNESTWSDYYLQLNNISEMIRLSEEAGRPSCVAIGYILKAFVASQLTDMWGDVPYFEATQGSENITPAYDTQEDIYTAEGGIISLLKEADELLAGNTDVLPSDLVYEGDRDKWRKFGNSLRLRYLMRISNRIGDCTMDIRSEIASVMALPLMESNDDNMLLPFLSGNPNMCPIYDMRAGNFEYTRMSKEIQAMWDNYQDPRVPVWFAPSTNSASTSSPVYAGVESGCSSTTLTEIGYSQADVSMLGSYYRDAPDACDAVLMNCSEVKFLEAEAIARGYVAGDARQAYEDGIRLSMEYYGVDMPASYLAQPGVAYSDADADEAVRQIMLQKWMCMFFVGYEAWFDFLRTGLPEQTPVLDNRNPTAAGEIPSRFYYPEDEQALNMNNYQEAVDRQGGTDDINSKLWWEK</sequence>
<feature type="chain" id="PRO_5036777004" evidence="1">
    <location>
        <begin position="20"/>
        <end position="488"/>
    </location>
</feature>
<reference evidence="2" key="1">
    <citation type="journal article" date="2021" name="PeerJ">
        <title>Extensive microbial diversity within the chicken gut microbiome revealed by metagenomics and culture.</title>
        <authorList>
            <person name="Gilroy R."/>
            <person name="Ravi A."/>
            <person name="Getino M."/>
            <person name="Pursley I."/>
            <person name="Horton D.L."/>
            <person name="Alikhan N.F."/>
            <person name="Baker D."/>
            <person name="Gharbi K."/>
            <person name="Hall N."/>
            <person name="Watson M."/>
            <person name="Adriaenssens E.M."/>
            <person name="Foster-Nyarko E."/>
            <person name="Jarju S."/>
            <person name="Secka A."/>
            <person name="Antonio M."/>
            <person name="Oren A."/>
            <person name="Chaudhuri R.R."/>
            <person name="La Ragione R."/>
            <person name="Hildebrand F."/>
            <person name="Pallen M.J."/>
        </authorList>
    </citation>
    <scope>NUCLEOTIDE SEQUENCE</scope>
    <source>
        <strain evidence="2">8470</strain>
    </source>
</reference>
<dbReference type="InterPro" id="IPR041662">
    <property type="entry name" value="SusD-like_2"/>
</dbReference>
<comment type="caution">
    <text evidence="2">The sequence shown here is derived from an EMBL/GenBank/DDBJ whole genome shotgun (WGS) entry which is preliminary data.</text>
</comment>
<name>A0A948TN70_9BACT</name>
<proteinExistence type="predicted"/>
<gene>
    <name evidence="2" type="ORF">H9928_07605</name>
</gene>
<dbReference type="Gene3D" id="1.25.40.390">
    <property type="match status" value="1"/>
</dbReference>
<organism evidence="2 3">
    <name type="scientific">Candidatus Phocaeicola excrementipullorum</name>
    <dbReference type="NCBI Taxonomy" id="2838731"/>
    <lineage>
        <taxon>Bacteria</taxon>
        <taxon>Pseudomonadati</taxon>
        <taxon>Bacteroidota</taxon>
        <taxon>Bacteroidia</taxon>
        <taxon>Bacteroidales</taxon>
        <taxon>Bacteroidaceae</taxon>
        <taxon>Phocaeicola</taxon>
    </lineage>
</organism>
<protein>
    <submittedName>
        <fullName evidence="2">SusD/RagB family nutrient-binding outer membrane lipoprotein</fullName>
    </submittedName>
</protein>
<evidence type="ECO:0000256" key="1">
    <source>
        <dbReference type="SAM" id="SignalP"/>
    </source>
</evidence>
<feature type="signal peptide" evidence="1">
    <location>
        <begin position="1"/>
        <end position="19"/>
    </location>
</feature>
<evidence type="ECO:0000313" key="3">
    <source>
        <dbReference type="Proteomes" id="UP000784286"/>
    </source>
</evidence>
<reference evidence="2" key="2">
    <citation type="submission" date="2021-04" db="EMBL/GenBank/DDBJ databases">
        <authorList>
            <person name="Gilroy R."/>
        </authorList>
    </citation>
    <scope>NUCLEOTIDE SEQUENCE</scope>
    <source>
        <strain evidence="2">8470</strain>
    </source>
</reference>
<keyword evidence="1" id="KW-0732">Signal</keyword>
<evidence type="ECO:0000313" key="2">
    <source>
        <dbReference type="EMBL" id="MBU3856402.1"/>
    </source>
</evidence>
<dbReference type="EMBL" id="JAHLFJ010000072">
    <property type="protein sequence ID" value="MBU3856402.1"/>
    <property type="molecule type" value="Genomic_DNA"/>
</dbReference>
<dbReference type="SUPFAM" id="SSF48452">
    <property type="entry name" value="TPR-like"/>
    <property type="match status" value="1"/>
</dbReference>
<dbReference type="InterPro" id="IPR011990">
    <property type="entry name" value="TPR-like_helical_dom_sf"/>
</dbReference>
<dbReference type="Proteomes" id="UP000784286">
    <property type="component" value="Unassembled WGS sequence"/>
</dbReference>
<keyword evidence="2" id="KW-0449">Lipoprotein</keyword>
<dbReference type="Pfam" id="PF12771">
    <property type="entry name" value="SusD-like_2"/>
    <property type="match status" value="1"/>
</dbReference>
<accession>A0A948TN70</accession>